<dbReference type="InterPro" id="IPR013078">
    <property type="entry name" value="His_Pase_superF_clade-1"/>
</dbReference>
<reference evidence="1" key="1">
    <citation type="submission" date="2022-09" db="EMBL/GenBank/DDBJ databases">
        <title>Actin cytoskeleton and complex cell architecture in an #Asgard archaeon.</title>
        <authorList>
            <person name="Ponce Toledo R.I."/>
            <person name="Schleper C."/>
            <person name="Rodrigues Oliveira T."/>
            <person name="Wollweber F."/>
            <person name="Xu J."/>
            <person name="Rittmann S."/>
            <person name="Klingl A."/>
            <person name="Pilhofer M."/>
        </authorList>
    </citation>
    <scope>NUCLEOTIDE SEQUENCE</scope>
    <source>
        <strain evidence="1">B-35</strain>
    </source>
</reference>
<dbReference type="EMBL" id="CP104013">
    <property type="protein sequence ID" value="UYP47542.1"/>
    <property type="molecule type" value="Genomic_DNA"/>
</dbReference>
<keyword evidence="1" id="KW-0413">Isomerase</keyword>
<dbReference type="Gene3D" id="3.40.50.1240">
    <property type="entry name" value="Phosphoglycerate mutase-like"/>
    <property type="match status" value="1"/>
</dbReference>
<organism evidence="1 2">
    <name type="scientific">Candidatus Lokiarchaeum ossiferum</name>
    <dbReference type="NCBI Taxonomy" id="2951803"/>
    <lineage>
        <taxon>Archaea</taxon>
        <taxon>Promethearchaeati</taxon>
        <taxon>Promethearchaeota</taxon>
        <taxon>Promethearchaeia</taxon>
        <taxon>Promethearchaeales</taxon>
        <taxon>Promethearchaeaceae</taxon>
        <taxon>Candidatus Lokiarchaeum</taxon>
    </lineage>
</organism>
<dbReference type="SUPFAM" id="SSF53254">
    <property type="entry name" value="Phosphoglycerate mutase-like"/>
    <property type="match status" value="1"/>
</dbReference>
<keyword evidence="2" id="KW-1185">Reference proteome</keyword>
<dbReference type="PANTHER" id="PTHR48100">
    <property type="entry name" value="BROAD-SPECIFICITY PHOSPHATASE YOR283W-RELATED"/>
    <property type="match status" value="1"/>
</dbReference>
<dbReference type="InterPro" id="IPR050275">
    <property type="entry name" value="PGM_Phosphatase"/>
</dbReference>
<dbReference type="EC" id="5.4.2.-" evidence="1"/>
<dbReference type="SMART" id="SM00855">
    <property type="entry name" value="PGAM"/>
    <property type="match status" value="1"/>
</dbReference>
<sequence>MELILIRHGEKQKIAQFNPINKRNDPPLTKRGKQQAQLTGKFLKSESINKIYSSDMLRTIQTSEQISQEIRLPVTPQPELREIYFGDLETGGWENFTTISPEIFRIYCRRNTDFNYPNGESGYEVFQRLSPLIKQLIQNNDSKVALVAHGGVIRVILCGLLNIPFGHRFNMGFPVYNCSITRIQHNSTLQSFQLHQFNVISHIPTDLRTG</sequence>
<proteinExistence type="predicted"/>
<dbReference type="InterPro" id="IPR029033">
    <property type="entry name" value="His_PPase_superfam"/>
</dbReference>
<dbReference type="GO" id="GO:0016853">
    <property type="term" value="F:isomerase activity"/>
    <property type="evidence" value="ECO:0007669"/>
    <property type="project" value="UniProtKB-KW"/>
</dbReference>
<dbReference type="Pfam" id="PF00300">
    <property type="entry name" value="His_Phos_1"/>
    <property type="match status" value="1"/>
</dbReference>
<dbReference type="PANTHER" id="PTHR48100:SF1">
    <property type="entry name" value="HISTIDINE PHOSPHATASE FAMILY PROTEIN-RELATED"/>
    <property type="match status" value="1"/>
</dbReference>
<dbReference type="CDD" id="cd07067">
    <property type="entry name" value="HP_PGM_like"/>
    <property type="match status" value="1"/>
</dbReference>
<evidence type="ECO:0000313" key="1">
    <source>
        <dbReference type="EMBL" id="UYP47542.1"/>
    </source>
</evidence>
<evidence type="ECO:0000313" key="2">
    <source>
        <dbReference type="Proteomes" id="UP001208689"/>
    </source>
</evidence>
<gene>
    <name evidence="1" type="ORF">NEF87_003827</name>
</gene>
<dbReference type="PIRSF" id="PIRSF000709">
    <property type="entry name" value="6PFK_2-Ptase"/>
    <property type="match status" value="1"/>
</dbReference>
<accession>A0ABY6HYY5</accession>
<dbReference type="Proteomes" id="UP001208689">
    <property type="component" value="Chromosome"/>
</dbReference>
<name>A0ABY6HYY5_9ARCH</name>
<protein>
    <submittedName>
        <fullName evidence="1">Phosphoglycerate mutase GpmB</fullName>
        <ecNumber evidence="1">5.4.2.-</ecNumber>
    </submittedName>
</protein>